<accession>A0ABW0GIN8</accession>
<reference evidence="4" key="1">
    <citation type="journal article" date="2019" name="Int. J. Syst. Evol. Microbiol.">
        <title>The Global Catalogue of Microorganisms (GCM) 10K type strain sequencing project: providing services to taxonomists for standard genome sequencing and annotation.</title>
        <authorList>
            <consortium name="The Broad Institute Genomics Platform"/>
            <consortium name="The Broad Institute Genome Sequencing Center for Infectious Disease"/>
            <person name="Wu L."/>
            <person name="Ma J."/>
        </authorList>
    </citation>
    <scope>NUCLEOTIDE SEQUENCE [LARGE SCALE GENOMIC DNA]</scope>
    <source>
        <strain evidence="4">CCUG 43114</strain>
    </source>
</reference>
<keyword evidence="3" id="KW-0813">Transport</keyword>
<dbReference type="Pfam" id="PF02254">
    <property type="entry name" value="TrkA_N"/>
    <property type="match status" value="1"/>
</dbReference>
<dbReference type="InterPro" id="IPR003148">
    <property type="entry name" value="RCK_N"/>
</dbReference>
<gene>
    <name evidence="3" type="ORF">ACFPJ6_02935</name>
</gene>
<dbReference type="PROSITE" id="PS51202">
    <property type="entry name" value="RCK_C"/>
    <property type="match status" value="1"/>
</dbReference>
<evidence type="ECO:0000313" key="3">
    <source>
        <dbReference type="EMBL" id="MFC5379738.1"/>
    </source>
</evidence>
<keyword evidence="4" id="KW-1185">Reference proteome</keyword>
<dbReference type="RefSeq" id="WP_340268966.1">
    <property type="nucleotide sequence ID" value="NZ_JBBEOG010000003.1"/>
</dbReference>
<dbReference type="GO" id="GO:0034220">
    <property type="term" value="P:monoatomic ion transmembrane transport"/>
    <property type="evidence" value="ECO:0007669"/>
    <property type="project" value="UniProtKB-KW"/>
</dbReference>
<dbReference type="PANTHER" id="PTHR43833">
    <property type="entry name" value="POTASSIUM CHANNEL PROTEIN 2-RELATED-RELATED"/>
    <property type="match status" value="1"/>
</dbReference>
<evidence type="ECO:0000259" key="2">
    <source>
        <dbReference type="PROSITE" id="PS51202"/>
    </source>
</evidence>
<dbReference type="PROSITE" id="PS51201">
    <property type="entry name" value="RCK_N"/>
    <property type="match status" value="1"/>
</dbReference>
<keyword evidence="3" id="KW-0407">Ion channel</keyword>
<feature type="domain" description="RCK C-terminal" evidence="2">
    <location>
        <begin position="133"/>
        <end position="215"/>
    </location>
</feature>
<dbReference type="InterPro" id="IPR006037">
    <property type="entry name" value="RCK_C"/>
</dbReference>
<organism evidence="3 4">
    <name type="scientific">Aquipuribacter nitratireducens</name>
    <dbReference type="NCBI Taxonomy" id="650104"/>
    <lineage>
        <taxon>Bacteria</taxon>
        <taxon>Bacillati</taxon>
        <taxon>Actinomycetota</taxon>
        <taxon>Actinomycetes</taxon>
        <taxon>Micrococcales</taxon>
        <taxon>Intrasporangiaceae</taxon>
        <taxon>Aquipuribacter</taxon>
    </lineage>
</organism>
<dbReference type="Proteomes" id="UP001596122">
    <property type="component" value="Unassembled WGS sequence"/>
</dbReference>
<protein>
    <submittedName>
        <fullName evidence="3">Potassium channel family protein</fullName>
    </submittedName>
</protein>
<dbReference type="Gene3D" id="3.40.50.720">
    <property type="entry name" value="NAD(P)-binding Rossmann-like Domain"/>
    <property type="match status" value="1"/>
</dbReference>
<dbReference type="EMBL" id="JBHSLD010000004">
    <property type="protein sequence ID" value="MFC5379738.1"/>
    <property type="molecule type" value="Genomic_DNA"/>
</dbReference>
<dbReference type="InterPro" id="IPR036721">
    <property type="entry name" value="RCK_C_sf"/>
</dbReference>
<name>A0ABW0GIN8_9MICO</name>
<sequence length="221" mass="23725">MHFVVMGCGRVGARLAHDVEEQGHSVAVVDQNPDSFRRLGPDFSGRTVAGIGFDRDTMLRAGVDEAYAFAAVSSGDNSNIIAARVARETYGVQRVVARIYDPGRAEVYRRLGIATVATVPWTSREIIAELLPTDSSALWQDEAGRVALVELGPHGSWFGRPLEDLERATGARVAYLTRLGHALLPATGTVLQDGDRVFAAVELARRRAAIDAAAAEAEVEA</sequence>
<dbReference type="SUPFAM" id="SSF51735">
    <property type="entry name" value="NAD(P)-binding Rossmann-fold domains"/>
    <property type="match status" value="1"/>
</dbReference>
<dbReference type="InterPro" id="IPR036291">
    <property type="entry name" value="NAD(P)-bd_dom_sf"/>
</dbReference>
<comment type="caution">
    <text evidence="3">The sequence shown here is derived from an EMBL/GenBank/DDBJ whole genome shotgun (WGS) entry which is preliminary data.</text>
</comment>
<proteinExistence type="predicted"/>
<evidence type="ECO:0000313" key="4">
    <source>
        <dbReference type="Proteomes" id="UP001596122"/>
    </source>
</evidence>
<dbReference type="InterPro" id="IPR050721">
    <property type="entry name" value="Trk_Ktr_HKT_K-transport"/>
</dbReference>
<feature type="domain" description="RCK N-terminal" evidence="1">
    <location>
        <begin position="1"/>
        <end position="118"/>
    </location>
</feature>
<dbReference type="PANTHER" id="PTHR43833:SF8">
    <property type="entry name" value="TRK SYSTEM POTASSIUM UPTAKE PROTEIN TRKA"/>
    <property type="match status" value="1"/>
</dbReference>
<evidence type="ECO:0000259" key="1">
    <source>
        <dbReference type="PROSITE" id="PS51201"/>
    </source>
</evidence>
<keyword evidence="3" id="KW-0406">Ion transport</keyword>
<dbReference type="Gene3D" id="3.30.70.1450">
    <property type="entry name" value="Regulator of K+ conductance, C-terminal domain"/>
    <property type="match status" value="1"/>
</dbReference>